<feature type="domain" description="Helicase C-terminal" evidence="2">
    <location>
        <begin position="325"/>
        <end position="466"/>
    </location>
</feature>
<dbReference type="PROSITE" id="PS51192">
    <property type="entry name" value="HELICASE_ATP_BIND_1"/>
    <property type="match status" value="1"/>
</dbReference>
<evidence type="ECO:0000259" key="1">
    <source>
        <dbReference type="PROSITE" id="PS51192"/>
    </source>
</evidence>
<dbReference type="InterPro" id="IPR052511">
    <property type="entry name" value="ATP-dep_Helicase"/>
</dbReference>
<sequence>MIRIEPSIVKSKIFGLSKEQTTSITAILSVLNPNRFFMPKFRNKIWDGKERFYSFEGSILVVWTGLVFIIKNFLNQNRIDYSEPFEAAPEDQLIENLKGITYRPHQIEAIQRMIKQGRGILQAPTGSGKTEIALGYLNHVLKIIGGSGLIITHRRSLYEGKGSIDERIAQRFDIVDRIRYDGLTGYKLSNGIKLFLTMGQTFVNDIALGMEGDSFLKILNSVTVSFSDEVHAVETYARKFKKSKINILNALTKCYHRWGMSATPVKDELLEQFHTLKHFGEIINIKYDSGLPVTIHMKTIKYLTKAEEYEDAIEYLHQKEDRIQSIKNALSAFGNRKTIIFVDKIEYGIRLCRILKVPFIYGESKKKERDEVIQNFIDGKISTFISSKILNFGVDIPVVDMIILAEIYKSKINVLQSIGRGTRLSEGKEDLIVIDFFDDDSGYLKKHSKQRLEYYKNFPNATINLYKQ</sequence>
<dbReference type="Pfam" id="PF04851">
    <property type="entry name" value="ResIII"/>
    <property type="match status" value="1"/>
</dbReference>
<dbReference type="GO" id="GO:0016887">
    <property type="term" value="F:ATP hydrolysis activity"/>
    <property type="evidence" value="ECO:0007669"/>
    <property type="project" value="TreeGrafter"/>
</dbReference>
<dbReference type="EMBL" id="MT141501">
    <property type="protein sequence ID" value="QJA63639.1"/>
    <property type="molecule type" value="Genomic_DNA"/>
</dbReference>
<name>A0A6M3J187_9ZZZZ</name>
<gene>
    <name evidence="4" type="ORF">MM415A01347_0015</name>
    <name evidence="3" type="ORF">MM415B00605_0048</name>
</gene>
<feature type="domain" description="Helicase ATP-binding" evidence="1">
    <location>
        <begin position="110"/>
        <end position="282"/>
    </location>
</feature>
<dbReference type="Gene3D" id="3.40.50.300">
    <property type="entry name" value="P-loop containing nucleotide triphosphate hydrolases"/>
    <property type="match status" value="2"/>
</dbReference>
<dbReference type="InterPro" id="IPR027417">
    <property type="entry name" value="P-loop_NTPase"/>
</dbReference>
<dbReference type="Pfam" id="PF00271">
    <property type="entry name" value="Helicase_C"/>
    <property type="match status" value="1"/>
</dbReference>
<dbReference type="InterPro" id="IPR006935">
    <property type="entry name" value="Helicase/UvrB_N"/>
</dbReference>
<dbReference type="EMBL" id="MT142271">
    <property type="protein sequence ID" value="QJA77243.1"/>
    <property type="molecule type" value="Genomic_DNA"/>
</dbReference>
<dbReference type="SMART" id="SM00490">
    <property type="entry name" value="HELICc"/>
    <property type="match status" value="1"/>
</dbReference>
<dbReference type="PANTHER" id="PTHR47962:SF5">
    <property type="entry name" value="ATP-DEPENDENT HELICASE LHR-RELATED"/>
    <property type="match status" value="1"/>
</dbReference>
<keyword evidence="3" id="KW-0547">Nucleotide-binding</keyword>
<reference evidence="3" key="1">
    <citation type="submission" date="2020-03" db="EMBL/GenBank/DDBJ databases">
        <title>The deep terrestrial virosphere.</title>
        <authorList>
            <person name="Holmfeldt K."/>
            <person name="Nilsson E."/>
            <person name="Simone D."/>
            <person name="Lopez-Fernandez M."/>
            <person name="Wu X."/>
            <person name="de Brujin I."/>
            <person name="Lundin D."/>
            <person name="Andersson A."/>
            <person name="Bertilsson S."/>
            <person name="Dopson M."/>
        </authorList>
    </citation>
    <scope>NUCLEOTIDE SEQUENCE</scope>
    <source>
        <strain evidence="4">MM415A01347</strain>
        <strain evidence="3">MM415B00605</strain>
    </source>
</reference>
<dbReference type="InterPro" id="IPR049430">
    <property type="entry name" value="UvsW_N_sf"/>
</dbReference>
<dbReference type="AlphaFoldDB" id="A0A6M3J187"/>
<dbReference type="PANTHER" id="PTHR47962">
    <property type="entry name" value="ATP-DEPENDENT HELICASE LHR-RELATED-RELATED"/>
    <property type="match status" value="1"/>
</dbReference>
<proteinExistence type="predicted"/>
<organism evidence="3">
    <name type="scientific">viral metagenome</name>
    <dbReference type="NCBI Taxonomy" id="1070528"/>
    <lineage>
        <taxon>unclassified sequences</taxon>
        <taxon>metagenomes</taxon>
        <taxon>organismal metagenomes</taxon>
    </lineage>
</organism>
<dbReference type="SUPFAM" id="SSF52540">
    <property type="entry name" value="P-loop containing nucleoside triphosphate hydrolases"/>
    <property type="match status" value="2"/>
</dbReference>
<dbReference type="GO" id="GO:0005524">
    <property type="term" value="F:ATP binding"/>
    <property type="evidence" value="ECO:0007669"/>
    <property type="project" value="InterPro"/>
</dbReference>
<accession>A0A6M3J187</accession>
<evidence type="ECO:0000313" key="4">
    <source>
        <dbReference type="EMBL" id="QJA77243.1"/>
    </source>
</evidence>
<protein>
    <submittedName>
        <fullName evidence="3">Putative helicase</fullName>
    </submittedName>
</protein>
<keyword evidence="3" id="KW-0067">ATP-binding</keyword>
<dbReference type="InterPro" id="IPR001650">
    <property type="entry name" value="Helicase_C-like"/>
</dbReference>
<evidence type="ECO:0000313" key="3">
    <source>
        <dbReference type="EMBL" id="QJA63639.1"/>
    </source>
</evidence>
<keyword evidence="3" id="KW-0347">Helicase</keyword>
<dbReference type="PROSITE" id="PS51194">
    <property type="entry name" value="HELICASE_CTER"/>
    <property type="match status" value="1"/>
</dbReference>
<keyword evidence="3" id="KW-0378">Hydrolase</keyword>
<dbReference type="SMART" id="SM00487">
    <property type="entry name" value="DEXDc"/>
    <property type="match status" value="1"/>
</dbReference>
<dbReference type="GO" id="GO:0003677">
    <property type="term" value="F:DNA binding"/>
    <property type="evidence" value="ECO:0007669"/>
    <property type="project" value="InterPro"/>
</dbReference>
<dbReference type="Gene3D" id="3.30.780.20">
    <property type="match status" value="1"/>
</dbReference>
<dbReference type="InterPro" id="IPR014001">
    <property type="entry name" value="Helicase_ATP-bd"/>
</dbReference>
<dbReference type="GO" id="GO:0004386">
    <property type="term" value="F:helicase activity"/>
    <property type="evidence" value="ECO:0007669"/>
    <property type="project" value="UniProtKB-KW"/>
</dbReference>
<evidence type="ECO:0000259" key="2">
    <source>
        <dbReference type="PROSITE" id="PS51194"/>
    </source>
</evidence>